<sequence>MFVYNDTEEMTDMAIRDRGMKKWQFAFGHPELIKGQRDLGRDQERIAKPIVDAYELEEFDSRIAYAMEINLAVVGRIYFGYKRACTLRGSFNTSDTD</sequence>
<reference evidence="1" key="1">
    <citation type="submission" date="2023-08" db="EMBL/GenBank/DDBJ databases">
        <title>Nitrogen cycling bacteria in agricultural field soils.</title>
        <authorList>
            <person name="Jang J."/>
        </authorList>
    </citation>
    <scope>NUCLEOTIDE SEQUENCE</scope>
    <source>
        <strain evidence="1">PS3-36</strain>
    </source>
</reference>
<evidence type="ECO:0000313" key="1">
    <source>
        <dbReference type="EMBL" id="MDQ6600744.1"/>
    </source>
</evidence>
<dbReference type="AlphaFoldDB" id="A0AA90Z5S9"/>
<dbReference type="RefSeq" id="WP_308914719.1">
    <property type="nucleotide sequence ID" value="NZ_JAVGVR010000002.1"/>
</dbReference>
<organism evidence="1 2">
    <name type="scientific">Bacillus salipaludis</name>
    <dbReference type="NCBI Taxonomy" id="2547811"/>
    <lineage>
        <taxon>Bacteria</taxon>
        <taxon>Bacillati</taxon>
        <taxon>Bacillota</taxon>
        <taxon>Bacilli</taxon>
        <taxon>Bacillales</taxon>
        <taxon>Bacillaceae</taxon>
        <taxon>Bacillus</taxon>
    </lineage>
</organism>
<evidence type="ECO:0000313" key="2">
    <source>
        <dbReference type="Proteomes" id="UP001178888"/>
    </source>
</evidence>
<comment type="caution">
    <text evidence="1">The sequence shown here is derived from an EMBL/GenBank/DDBJ whole genome shotgun (WGS) entry which is preliminary data.</text>
</comment>
<protein>
    <submittedName>
        <fullName evidence="1">Uncharacterized protein</fullName>
    </submittedName>
</protein>
<keyword evidence="2" id="KW-1185">Reference proteome</keyword>
<dbReference type="Proteomes" id="UP001178888">
    <property type="component" value="Unassembled WGS sequence"/>
</dbReference>
<gene>
    <name evidence="1" type="ORF">RCG21_31460</name>
</gene>
<dbReference type="EMBL" id="JAVGVR010000002">
    <property type="protein sequence ID" value="MDQ6600744.1"/>
    <property type="molecule type" value="Genomic_DNA"/>
</dbReference>
<name>A0AA90Z5S9_9BACI</name>
<proteinExistence type="predicted"/>
<accession>A0AA90Z5S9</accession>